<accession>A0A9W8HP86</accession>
<evidence type="ECO:0000256" key="1">
    <source>
        <dbReference type="SAM" id="MobiDB-lite"/>
    </source>
</evidence>
<feature type="non-terminal residue" evidence="2">
    <location>
        <position position="61"/>
    </location>
</feature>
<feature type="region of interest" description="Disordered" evidence="1">
    <location>
        <begin position="1"/>
        <end position="48"/>
    </location>
</feature>
<dbReference type="AlphaFoldDB" id="A0A9W8HP86"/>
<comment type="caution">
    <text evidence="2">The sequence shown here is derived from an EMBL/GenBank/DDBJ whole genome shotgun (WGS) entry which is preliminary data.</text>
</comment>
<sequence>MARKLKSSSAESVNDGGTEDTAPQQAVTTPSPSPSPGPIASDGGAGAEAIQRRLRTLRKKL</sequence>
<dbReference type="Proteomes" id="UP001140094">
    <property type="component" value="Unassembled WGS sequence"/>
</dbReference>
<reference evidence="2" key="1">
    <citation type="submission" date="2022-07" db="EMBL/GenBank/DDBJ databases">
        <title>Phylogenomic reconstructions and comparative analyses of Kickxellomycotina fungi.</title>
        <authorList>
            <person name="Reynolds N.K."/>
            <person name="Stajich J.E."/>
            <person name="Barry K."/>
            <person name="Grigoriev I.V."/>
            <person name="Crous P."/>
            <person name="Smith M.E."/>
        </authorList>
    </citation>
    <scope>NUCLEOTIDE SEQUENCE</scope>
    <source>
        <strain evidence="2">NRRL 1565</strain>
    </source>
</reference>
<gene>
    <name evidence="2" type="ORF">H4R20_006063</name>
</gene>
<evidence type="ECO:0000313" key="2">
    <source>
        <dbReference type="EMBL" id="KAJ2794919.1"/>
    </source>
</evidence>
<evidence type="ECO:0000313" key="3">
    <source>
        <dbReference type="Proteomes" id="UP001140094"/>
    </source>
</evidence>
<keyword evidence="3" id="KW-1185">Reference proteome</keyword>
<organism evidence="2 3">
    <name type="scientific">Coemansia guatemalensis</name>
    <dbReference type="NCBI Taxonomy" id="2761395"/>
    <lineage>
        <taxon>Eukaryota</taxon>
        <taxon>Fungi</taxon>
        <taxon>Fungi incertae sedis</taxon>
        <taxon>Zoopagomycota</taxon>
        <taxon>Kickxellomycotina</taxon>
        <taxon>Kickxellomycetes</taxon>
        <taxon>Kickxellales</taxon>
        <taxon>Kickxellaceae</taxon>
        <taxon>Coemansia</taxon>
    </lineage>
</organism>
<name>A0A9W8HP86_9FUNG</name>
<protein>
    <submittedName>
        <fullName evidence="2">Uncharacterized protein</fullName>
    </submittedName>
</protein>
<proteinExistence type="predicted"/>
<dbReference type="EMBL" id="JANBUO010002363">
    <property type="protein sequence ID" value="KAJ2794919.1"/>
    <property type="molecule type" value="Genomic_DNA"/>
</dbReference>